<dbReference type="CDD" id="cd01299">
    <property type="entry name" value="Met_dep_hydrolase_A"/>
    <property type="match status" value="1"/>
</dbReference>
<dbReference type="Gene3D" id="3.20.20.140">
    <property type="entry name" value="Metal-dependent hydrolases"/>
    <property type="match status" value="1"/>
</dbReference>
<sequence length="423" mass="45055">MKVFLSLLFALPLLLTAQQVTYLHCGRLIDGTRDAVQTEKTIVVTDGAITAVENGYASPVAGAQVIDLKDRTVMPGLIDLHVHIEGESSPMRYLEEFTLDPADVALRATGYCEKTLKAGFTTVRDLGGSGVNVSLRNAINRGYIQGPRIYTAEKAIGTTGGHADPSNGRNRELAFDAGPEQGVINGPEEAYHAVRSRYKNGADCIKITATGGVLSVAKDGSGPQFTEEEIEAIVAAAKDYGMHTAAHAHGTEGMKRAVKAGITTIEHGSLMDEEVMDLMIEHGTYYVPTLSAGTFVAEKAKEPGYFPAIIVPKALSIGRELRETFEKAYARGVKIAFGTDSGVSPHGDNAREFIYMVEAGVPPMAAIRSATVTAAEVLGRADDLGRIKPGYVADIVAVPGNPAEDISTMTEVNFVMKEGKVIE</sequence>
<evidence type="ECO:0000313" key="3">
    <source>
        <dbReference type="EMBL" id="THH40594.1"/>
    </source>
</evidence>
<keyword evidence="3" id="KW-0378">Hydrolase</keyword>
<accession>A0A4S4NL18</accession>
<keyword evidence="4" id="KW-1185">Reference proteome</keyword>
<dbReference type="OrthoDB" id="9797498at2"/>
<dbReference type="GO" id="GO:0016810">
    <property type="term" value="F:hydrolase activity, acting on carbon-nitrogen (but not peptide) bonds"/>
    <property type="evidence" value="ECO:0007669"/>
    <property type="project" value="InterPro"/>
</dbReference>
<dbReference type="InterPro" id="IPR057744">
    <property type="entry name" value="OTAase-like"/>
</dbReference>
<dbReference type="InterPro" id="IPR006680">
    <property type="entry name" value="Amidohydro-rel"/>
</dbReference>
<proteinExistence type="predicted"/>
<evidence type="ECO:0000256" key="1">
    <source>
        <dbReference type="SAM" id="SignalP"/>
    </source>
</evidence>
<organism evidence="3 4">
    <name type="scientific">Neolewinella litorea</name>
    <dbReference type="NCBI Taxonomy" id="2562452"/>
    <lineage>
        <taxon>Bacteria</taxon>
        <taxon>Pseudomonadati</taxon>
        <taxon>Bacteroidota</taxon>
        <taxon>Saprospiria</taxon>
        <taxon>Saprospirales</taxon>
        <taxon>Lewinellaceae</taxon>
        <taxon>Neolewinella</taxon>
    </lineage>
</organism>
<keyword evidence="1" id="KW-0732">Signal</keyword>
<dbReference type="InterPro" id="IPR051781">
    <property type="entry name" value="Metallo-dep_Hydrolase"/>
</dbReference>
<dbReference type="EMBL" id="SRSF01000002">
    <property type="protein sequence ID" value="THH40594.1"/>
    <property type="molecule type" value="Genomic_DNA"/>
</dbReference>
<reference evidence="3 4" key="1">
    <citation type="submission" date="2019-04" db="EMBL/GenBank/DDBJ databases">
        <title>Lewinella litorea sp. nov., isolated from a marine sand.</title>
        <authorList>
            <person name="Yoon J.-H."/>
        </authorList>
    </citation>
    <scope>NUCLEOTIDE SEQUENCE [LARGE SCALE GENOMIC DNA]</scope>
    <source>
        <strain evidence="3 4">HSMS-39</strain>
    </source>
</reference>
<evidence type="ECO:0000313" key="4">
    <source>
        <dbReference type="Proteomes" id="UP000308528"/>
    </source>
</evidence>
<gene>
    <name evidence="3" type="ORF">E4021_07640</name>
</gene>
<dbReference type="SUPFAM" id="SSF51556">
    <property type="entry name" value="Metallo-dependent hydrolases"/>
    <property type="match status" value="1"/>
</dbReference>
<comment type="caution">
    <text evidence="3">The sequence shown here is derived from an EMBL/GenBank/DDBJ whole genome shotgun (WGS) entry which is preliminary data.</text>
</comment>
<dbReference type="Pfam" id="PF01979">
    <property type="entry name" value="Amidohydro_1"/>
    <property type="match status" value="1"/>
</dbReference>
<feature type="signal peptide" evidence="1">
    <location>
        <begin position="1"/>
        <end position="17"/>
    </location>
</feature>
<dbReference type="Gene3D" id="2.30.40.10">
    <property type="entry name" value="Urease, subunit C, domain 1"/>
    <property type="match status" value="1"/>
</dbReference>
<dbReference type="PANTHER" id="PTHR43135">
    <property type="entry name" value="ALPHA-D-RIBOSE 1-METHYLPHOSPHONATE 5-TRIPHOSPHATE DIPHOSPHATASE"/>
    <property type="match status" value="1"/>
</dbReference>
<dbReference type="RefSeq" id="WP_136458007.1">
    <property type="nucleotide sequence ID" value="NZ_SRSF01000002.1"/>
</dbReference>
<feature type="chain" id="PRO_5020932809" evidence="1">
    <location>
        <begin position="18"/>
        <end position="423"/>
    </location>
</feature>
<dbReference type="Proteomes" id="UP000308528">
    <property type="component" value="Unassembled WGS sequence"/>
</dbReference>
<dbReference type="InterPro" id="IPR032466">
    <property type="entry name" value="Metal_Hydrolase"/>
</dbReference>
<dbReference type="AlphaFoldDB" id="A0A4S4NL18"/>
<feature type="domain" description="Amidohydrolase-related" evidence="2">
    <location>
        <begin position="72"/>
        <end position="421"/>
    </location>
</feature>
<name>A0A4S4NL18_9BACT</name>
<evidence type="ECO:0000259" key="2">
    <source>
        <dbReference type="Pfam" id="PF01979"/>
    </source>
</evidence>
<dbReference type="PANTHER" id="PTHR43135:SF3">
    <property type="entry name" value="ALPHA-D-RIBOSE 1-METHYLPHOSPHONATE 5-TRIPHOSPHATE DIPHOSPHATASE"/>
    <property type="match status" value="1"/>
</dbReference>
<dbReference type="InterPro" id="IPR011059">
    <property type="entry name" value="Metal-dep_hydrolase_composite"/>
</dbReference>
<protein>
    <submittedName>
        <fullName evidence="3">Amidohydrolase family protein</fullName>
    </submittedName>
</protein>
<dbReference type="SUPFAM" id="SSF51338">
    <property type="entry name" value="Composite domain of metallo-dependent hydrolases"/>
    <property type="match status" value="1"/>
</dbReference>